<keyword evidence="2" id="KW-0479">Metal-binding</keyword>
<dbReference type="GO" id="GO:0003677">
    <property type="term" value="F:DNA binding"/>
    <property type="evidence" value="ECO:0007669"/>
    <property type="project" value="UniProtKB-KW"/>
</dbReference>
<sequence length="742" mass="83381">MNHRVARKCKACEPCRARKVKCNGLRPVCSLCQAQRRQCEYGEDRRQNHAVSRQTVQLMKDKMAALEATIEAMAAQPGAQSRSTPTLEDPMLRENSNAGTSPTSTMPPPSSPQRVRHGSVSSGVIRRNSGHVVEASEMHTIVRSEIGYSIHGPTSAFRDLPSPASLSRTSISDAAGSPTRTHAANALPLTSEEDKRKQLEQWRLELFAHSARQQQLEPLLISQCKMDLDGVDGHTAKHLLDLYFNHQYNTYLCMYRPAVMDSLATNGPYANKLILNAMLYTGALQSGREDLMDEPGDAQTLGNRFFRRFEELLPLFMRSSSIPTISALIVMGSSLLTRGYQTLAWLYYGISYRMILDLGFDINPAKVNTSSLLAKESAYSQNAMEAELQRRVFWGAYMNDRFNSLYFGRPPSLTILHGFEPDRECLDTHDEMDMWSPRYDMLKPPSVHITAPRYNVSNRNSLLKLADITSVIIDKFYRPGLEYPSAEAAREQVQSVQAQLDEWAETLPAHLYYTPEKDTPIPPHRFYPHTTYHTLHILLYRPFLPEGHLRSIQPLPQPAIRERCITAALRIYALAQAYRAAFTLTRAPYLFSYALFSAATVIPLLHWEDGKKRLDVIRFFLDALKEQQRGANSGLKKPIMIIRGMFERAGLDLSSSTHPNHVHSNERAGNGGSSTTAGATTSNATPGRGFDAAMEGWEGWADGQDYRDLFQDFLMENEAFWPGLDSVVAGEEQPEMLFGMFG</sequence>
<dbReference type="SMART" id="SM00066">
    <property type="entry name" value="GAL4"/>
    <property type="match status" value="1"/>
</dbReference>
<dbReference type="PANTHER" id="PTHR31313">
    <property type="entry name" value="TY1 ENHANCER ACTIVATOR"/>
    <property type="match status" value="1"/>
</dbReference>
<dbReference type="AlphaFoldDB" id="A0A6A6IC17"/>
<dbReference type="PROSITE" id="PS50048">
    <property type="entry name" value="ZN2_CY6_FUNGAL_2"/>
    <property type="match status" value="1"/>
</dbReference>
<evidence type="ECO:0000256" key="3">
    <source>
        <dbReference type="ARBA" id="ARBA00022833"/>
    </source>
</evidence>
<keyword evidence="6" id="KW-0804">Transcription</keyword>
<feature type="region of interest" description="Disordered" evidence="8">
    <location>
        <begin position="73"/>
        <end position="128"/>
    </location>
</feature>
<feature type="region of interest" description="Disordered" evidence="8">
    <location>
        <begin position="160"/>
        <end position="192"/>
    </location>
</feature>
<organism evidence="10 11">
    <name type="scientific">Trematosphaeria pertusa</name>
    <dbReference type="NCBI Taxonomy" id="390896"/>
    <lineage>
        <taxon>Eukaryota</taxon>
        <taxon>Fungi</taxon>
        <taxon>Dikarya</taxon>
        <taxon>Ascomycota</taxon>
        <taxon>Pezizomycotina</taxon>
        <taxon>Dothideomycetes</taxon>
        <taxon>Pleosporomycetidae</taxon>
        <taxon>Pleosporales</taxon>
        <taxon>Massarineae</taxon>
        <taxon>Trematosphaeriaceae</taxon>
        <taxon>Trematosphaeria</taxon>
    </lineage>
</organism>
<dbReference type="InterPro" id="IPR051615">
    <property type="entry name" value="Transcr_Regulatory_Elem"/>
</dbReference>
<dbReference type="CDD" id="cd00067">
    <property type="entry name" value="GAL4"/>
    <property type="match status" value="1"/>
</dbReference>
<keyword evidence="3" id="KW-0862">Zinc</keyword>
<feature type="compositionally biased region" description="Polar residues" evidence="8">
    <location>
        <begin position="164"/>
        <end position="182"/>
    </location>
</feature>
<reference evidence="10" key="1">
    <citation type="journal article" date="2020" name="Stud. Mycol.">
        <title>101 Dothideomycetes genomes: a test case for predicting lifestyles and emergence of pathogens.</title>
        <authorList>
            <person name="Haridas S."/>
            <person name="Albert R."/>
            <person name="Binder M."/>
            <person name="Bloem J."/>
            <person name="Labutti K."/>
            <person name="Salamov A."/>
            <person name="Andreopoulos B."/>
            <person name="Baker S."/>
            <person name="Barry K."/>
            <person name="Bills G."/>
            <person name="Bluhm B."/>
            <person name="Cannon C."/>
            <person name="Castanera R."/>
            <person name="Culley D."/>
            <person name="Daum C."/>
            <person name="Ezra D."/>
            <person name="Gonzalez J."/>
            <person name="Henrissat B."/>
            <person name="Kuo A."/>
            <person name="Liang C."/>
            <person name="Lipzen A."/>
            <person name="Lutzoni F."/>
            <person name="Magnuson J."/>
            <person name="Mondo S."/>
            <person name="Nolan M."/>
            <person name="Ohm R."/>
            <person name="Pangilinan J."/>
            <person name="Park H.-J."/>
            <person name="Ramirez L."/>
            <person name="Alfaro M."/>
            <person name="Sun H."/>
            <person name="Tritt A."/>
            <person name="Yoshinaga Y."/>
            <person name="Zwiers L.-H."/>
            <person name="Turgeon B."/>
            <person name="Goodwin S."/>
            <person name="Spatafora J."/>
            <person name="Crous P."/>
            <person name="Grigoriev I."/>
        </authorList>
    </citation>
    <scope>NUCLEOTIDE SEQUENCE</scope>
    <source>
        <strain evidence="10">CBS 122368</strain>
    </source>
</reference>
<dbReference type="GeneID" id="54575786"/>
<keyword evidence="4" id="KW-0805">Transcription regulation</keyword>
<gene>
    <name evidence="10" type="ORF">BU26DRAFT_350452</name>
</gene>
<dbReference type="GO" id="GO:0006351">
    <property type="term" value="P:DNA-templated transcription"/>
    <property type="evidence" value="ECO:0007669"/>
    <property type="project" value="InterPro"/>
</dbReference>
<evidence type="ECO:0000256" key="8">
    <source>
        <dbReference type="SAM" id="MobiDB-lite"/>
    </source>
</evidence>
<evidence type="ECO:0000256" key="6">
    <source>
        <dbReference type="ARBA" id="ARBA00023163"/>
    </source>
</evidence>
<comment type="subcellular location">
    <subcellularLocation>
        <location evidence="1">Nucleus</location>
    </subcellularLocation>
</comment>
<evidence type="ECO:0000313" key="11">
    <source>
        <dbReference type="Proteomes" id="UP000800094"/>
    </source>
</evidence>
<dbReference type="GO" id="GO:0008270">
    <property type="term" value="F:zinc ion binding"/>
    <property type="evidence" value="ECO:0007669"/>
    <property type="project" value="InterPro"/>
</dbReference>
<keyword evidence="7" id="KW-0539">Nucleus</keyword>
<accession>A0A6A6IC17</accession>
<dbReference type="RefSeq" id="XP_033682612.1">
    <property type="nucleotide sequence ID" value="XM_033822456.1"/>
</dbReference>
<evidence type="ECO:0000313" key="10">
    <source>
        <dbReference type="EMBL" id="KAF2247608.1"/>
    </source>
</evidence>
<dbReference type="CDD" id="cd12148">
    <property type="entry name" value="fungal_TF_MHR"/>
    <property type="match status" value="1"/>
</dbReference>
<dbReference type="InterPro" id="IPR036864">
    <property type="entry name" value="Zn2-C6_fun-type_DNA-bd_sf"/>
</dbReference>
<feature type="region of interest" description="Disordered" evidence="8">
    <location>
        <begin position="655"/>
        <end position="688"/>
    </location>
</feature>
<keyword evidence="5" id="KW-0238">DNA-binding</keyword>
<dbReference type="PANTHER" id="PTHR31313:SF86">
    <property type="entry name" value="ZN(2)-C6 FUNGAL-TYPE DOMAIN-CONTAINING PROTEIN"/>
    <property type="match status" value="1"/>
</dbReference>
<dbReference type="PROSITE" id="PS00463">
    <property type="entry name" value="ZN2_CY6_FUNGAL_1"/>
    <property type="match status" value="1"/>
</dbReference>
<dbReference type="Pfam" id="PF00172">
    <property type="entry name" value="Zn_clus"/>
    <property type="match status" value="1"/>
</dbReference>
<feature type="compositionally biased region" description="Low complexity" evidence="8">
    <location>
        <begin position="673"/>
        <end position="685"/>
    </location>
</feature>
<feature type="domain" description="Zn(2)-C6 fungal-type" evidence="9">
    <location>
        <begin position="11"/>
        <end position="41"/>
    </location>
</feature>
<keyword evidence="11" id="KW-1185">Reference proteome</keyword>
<dbReference type="GO" id="GO:0005634">
    <property type="term" value="C:nucleus"/>
    <property type="evidence" value="ECO:0007669"/>
    <property type="project" value="UniProtKB-SubCell"/>
</dbReference>
<protein>
    <recommendedName>
        <fullName evidence="9">Zn(2)-C6 fungal-type domain-containing protein</fullName>
    </recommendedName>
</protein>
<dbReference type="SUPFAM" id="SSF57701">
    <property type="entry name" value="Zn2/Cys6 DNA-binding domain"/>
    <property type="match status" value="1"/>
</dbReference>
<dbReference type="EMBL" id="ML987197">
    <property type="protein sequence ID" value="KAF2247608.1"/>
    <property type="molecule type" value="Genomic_DNA"/>
</dbReference>
<evidence type="ECO:0000256" key="7">
    <source>
        <dbReference type="ARBA" id="ARBA00023242"/>
    </source>
</evidence>
<evidence type="ECO:0000256" key="1">
    <source>
        <dbReference type="ARBA" id="ARBA00004123"/>
    </source>
</evidence>
<dbReference type="InterPro" id="IPR001138">
    <property type="entry name" value="Zn2Cys6_DnaBD"/>
</dbReference>
<dbReference type="OrthoDB" id="4161332at2759"/>
<dbReference type="InterPro" id="IPR007219">
    <property type="entry name" value="XnlR_reg_dom"/>
</dbReference>
<evidence type="ECO:0000256" key="2">
    <source>
        <dbReference type="ARBA" id="ARBA00022723"/>
    </source>
</evidence>
<evidence type="ECO:0000256" key="5">
    <source>
        <dbReference type="ARBA" id="ARBA00023125"/>
    </source>
</evidence>
<proteinExistence type="predicted"/>
<dbReference type="SMART" id="SM00906">
    <property type="entry name" value="Fungal_trans"/>
    <property type="match status" value="1"/>
</dbReference>
<evidence type="ECO:0000259" key="9">
    <source>
        <dbReference type="PROSITE" id="PS50048"/>
    </source>
</evidence>
<dbReference type="Gene3D" id="4.10.240.10">
    <property type="entry name" value="Zn(2)-C6 fungal-type DNA-binding domain"/>
    <property type="match status" value="1"/>
</dbReference>
<evidence type="ECO:0000256" key="4">
    <source>
        <dbReference type="ARBA" id="ARBA00023015"/>
    </source>
</evidence>
<dbReference type="Pfam" id="PF04082">
    <property type="entry name" value="Fungal_trans"/>
    <property type="match status" value="1"/>
</dbReference>
<dbReference type="GO" id="GO:0000981">
    <property type="term" value="F:DNA-binding transcription factor activity, RNA polymerase II-specific"/>
    <property type="evidence" value="ECO:0007669"/>
    <property type="project" value="InterPro"/>
</dbReference>
<name>A0A6A6IC17_9PLEO</name>
<dbReference type="Proteomes" id="UP000800094">
    <property type="component" value="Unassembled WGS sequence"/>
</dbReference>